<evidence type="ECO:0000313" key="2">
    <source>
        <dbReference type="EMBL" id="ACK69807.1"/>
    </source>
</evidence>
<accession>B7K7N9</accession>
<dbReference type="eggNOG" id="COG1656">
    <property type="taxonomic scope" value="Bacteria"/>
</dbReference>
<evidence type="ECO:0000259" key="1">
    <source>
        <dbReference type="Pfam" id="PF18480"/>
    </source>
</evidence>
<dbReference type="KEGG" id="cyc:PCC7424_1363"/>
<name>B7K7N9_GLOC7</name>
<protein>
    <recommendedName>
        <fullName evidence="1">DUF5615 domain-containing protein</fullName>
    </recommendedName>
</protein>
<dbReference type="InterPro" id="IPR041049">
    <property type="entry name" value="DUF5615"/>
</dbReference>
<dbReference type="HOGENOM" id="CLU_166094_1_0_3"/>
<dbReference type="Proteomes" id="UP000002384">
    <property type="component" value="Chromosome"/>
</dbReference>
<feature type="domain" description="DUF5615" evidence="1">
    <location>
        <begin position="6"/>
        <end position="114"/>
    </location>
</feature>
<sequence length="130" mass="15077">MLTMTRFYSNENFPIDLVKQLRQLGYDVLTSYDAGQANQAIEDLKVLEFAHNNSRVVITLNREDFITLHKQGKEHSGIIICKEDRDYQGQADKIHEFISTDINSLKGRLIRIKKQNQKGCVSQVFIVKEY</sequence>
<dbReference type="Pfam" id="PF18480">
    <property type="entry name" value="DUF5615"/>
    <property type="match status" value="1"/>
</dbReference>
<organism evidence="2 3">
    <name type="scientific">Gloeothece citriformis (strain PCC 7424)</name>
    <name type="common">Cyanothece sp. (strain PCC 7424)</name>
    <dbReference type="NCBI Taxonomy" id="65393"/>
    <lineage>
        <taxon>Bacteria</taxon>
        <taxon>Bacillati</taxon>
        <taxon>Cyanobacteriota</taxon>
        <taxon>Cyanophyceae</taxon>
        <taxon>Oscillatoriophycideae</taxon>
        <taxon>Chroococcales</taxon>
        <taxon>Aphanothecaceae</taxon>
        <taxon>Gloeothece</taxon>
        <taxon>Gloeothece citriformis</taxon>
    </lineage>
</organism>
<dbReference type="AlphaFoldDB" id="B7K7N9"/>
<proteinExistence type="predicted"/>
<dbReference type="STRING" id="65393.PCC7424_1363"/>
<reference evidence="3" key="1">
    <citation type="journal article" date="2011" name="MBio">
        <title>Novel metabolic attributes of the genus Cyanothece, comprising a group of unicellular nitrogen-fixing Cyanobacteria.</title>
        <authorList>
            <person name="Bandyopadhyay A."/>
            <person name="Elvitigala T."/>
            <person name="Welsh E."/>
            <person name="Stockel J."/>
            <person name="Liberton M."/>
            <person name="Min H."/>
            <person name="Sherman L.A."/>
            <person name="Pakrasi H.B."/>
        </authorList>
    </citation>
    <scope>NUCLEOTIDE SEQUENCE [LARGE SCALE GENOMIC DNA]</scope>
    <source>
        <strain evidence="3">PCC 7424</strain>
    </source>
</reference>
<gene>
    <name evidence="2" type="ordered locus">PCC7424_1363</name>
</gene>
<dbReference type="EMBL" id="CP001291">
    <property type="protein sequence ID" value="ACK69807.1"/>
    <property type="molecule type" value="Genomic_DNA"/>
</dbReference>
<evidence type="ECO:0000313" key="3">
    <source>
        <dbReference type="Proteomes" id="UP000002384"/>
    </source>
</evidence>
<keyword evidence="3" id="KW-1185">Reference proteome</keyword>